<dbReference type="PANTHER" id="PTHR43133:SF46">
    <property type="entry name" value="RNA POLYMERASE SIGMA-70 FACTOR ECF SUBFAMILY"/>
    <property type="match status" value="1"/>
</dbReference>
<keyword evidence="7" id="KW-1185">Reference proteome</keyword>
<evidence type="ECO:0000256" key="2">
    <source>
        <dbReference type="ARBA" id="ARBA00023015"/>
    </source>
</evidence>
<dbReference type="PANTHER" id="PTHR43133">
    <property type="entry name" value="RNA POLYMERASE ECF-TYPE SIGMA FACTO"/>
    <property type="match status" value="1"/>
</dbReference>
<comment type="similarity">
    <text evidence="1">Belongs to the sigma-70 factor family. ECF subfamily.</text>
</comment>
<accession>A0ABS9KXH3</accession>
<keyword evidence="4" id="KW-0804">Transcription</keyword>
<evidence type="ECO:0000256" key="4">
    <source>
        <dbReference type="ARBA" id="ARBA00023163"/>
    </source>
</evidence>
<organism evidence="6 7">
    <name type="scientific">Terrimonas ginsenosidimutans</name>
    <dbReference type="NCBI Taxonomy" id="2908004"/>
    <lineage>
        <taxon>Bacteria</taxon>
        <taxon>Pseudomonadati</taxon>
        <taxon>Bacteroidota</taxon>
        <taxon>Chitinophagia</taxon>
        <taxon>Chitinophagales</taxon>
        <taxon>Chitinophagaceae</taxon>
        <taxon>Terrimonas</taxon>
    </lineage>
</organism>
<dbReference type="Gene3D" id="1.10.10.10">
    <property type="entry name" value="Winged helix-like DNA-binding domain superfamily/Winged helix DNA-binding domain"/>
    <property type="match status" value="1"/>
</dbReference>
<dbReference type="Proteomes" id="UP001165367">
    <property type="component" value="Unassembled WGS sequence"/>
</dbReference>
<dbReference type="SUPFAM" id="SSF88946">
    <property type="entry name" value="Sigma2 domain of RNA polymerase sigma factors"/>
    <property type="match status" value="1"/>
</dbReference>
<dbReference type="InterPro" id="IPR036388">
    <property type="entry name" value="WH-like_DNA-bd_sf"/>
</dbReference>
<keyword evidence="2" id="KW-0805">Transcription regulation</keyword>
<dbReference type="SUPFAM" id="SSF88659">
    <property type="entry name" value="Sigma3 and sigma4 domains of RNA polymerase sigma factors"/>
    <property type="match status" value="1"/>
</dbReference>
<dbReference type="InterPro" id="IPR014284">
    <property type="entry name" value="RNA_pol_sigma-70_dom"/>
</dbReference>
<dbReference type="Gene3D" id="1.10.1740.10">
    <property type="match status" value="1"/>
</dbReference>
<evidence type="ECO:0000256" key="1">
    <source>
        <dbReference type="ARBA" id="ARBA00010641"/>
    </source>
</evidence>
<keyword evidence="3" id="KW-0731">Sigma factor</keyword>
<dbReference type="InterPro" id="IPR013324">
    <property type="entry name" value="RNA_pol_sigma_r3/r4-like"/>
</dbReference>
<sequence length="187" mass="21945">MRIEHPHIKLWHGLKNGDRDALAGLFTAYYPLLIKYGSKICADKGLLEDSIQDLFAEIWQSKSRSEIQSVQAYLLKALKYKLYKKQRLPHSAALNENEPSEMLFEVSHDNFMIEKQEDQNKKQRIIDALKKLSNRQREIIYLKIYQELSYEEISDIMNINYQVARNLMSQAIKALKKTLLMLVGWVL</sequence>
<proteinExistence type="inferred from homology"/>
<dbReference type="NCBIfam" id="TIGR02937">
    <property type="entry name" value="sigma70-ECF"/>
    <property type="match status" value="1"/>
</dbReference>
<gene>
    <name evidence="6" type="ORF">LZZ85_22310</name>
</gene>
<protein>
    <submittedName>
        <fullName evidence="6">Sigma-70 family RNA polymerase sigma factor</fullName>
    </submittedName>
</protein>
<evidence type="ECO:0000313" key="6">
    <source>
        <dbReference type="EMBL" id="MCG2617046.1"/>
    </source>
</evidence>
<evidence type="ECO:0000256" key="3">
    <source>
        <dbReference type="ARBA" id="ARBA00023082"/>
    </source>
</evidence>
<dbReference type="Pfam" id="PF08281">
    <property type="entry name" value="Sigma70_r4_2"/>
    <property type="match status" value="1"/>
</dbReference>
<dbReference type="EMBL" id="JAKLTR010000017">
    <property type="protein sequence ID" value="MCG2617046.1"/>
    <property type="molecule type" value="Genomic_DNA"/>
</dbReference>
<dbReference type="RefSeq" id="WP_237875583.1">
    <property type="nucleotide sequence ID" value="NZ_JAKLTR010000017.1"/>
</dbReference>
<feature type="domain" description="RNA polymerase sigma factor 70 region 4 type 2" evidence="5">
    <location>
        <begin position="123"/>
        <end position="175"/>
    </location>
</feature>
<evidence type="ECO:0000259" key="5">
    <source>
        <dbReference type="Pfam" id="PF08281"/>
    </source>
</evidence>
<evidence type="ECO:0000313" key="7">
    <source>
        <dbReference type="Proteomes" id="UP001165367"/>
    </source>
</evidence>
<dbReference type="InterPro" id="IPR039425">
    <property type="entry name" value="RNA_pol_sigma-70-like"/>
</dbReference>
<comment type="caution">
    <text evidence="6">The sequence shown here is derived from an EMBL/GenBank/DDBJ whole genome shotgun (WGS) entry which is preliminary data.</text>
</comment>
<dbReference type="CDD" id="cd06171">
    <property type="entry name" value="Sigma70_r4"/>
    <property type="match status" value="1"/>
</dbReference>
<dbReference type="InterPro" id="IPR013325">
    <property type="entry name" value="RNA_pol_sigma_r2"/>
</dbReference>
<reference evidence="6" key="1">
    <citation type="submission" date="2022-01" db="EMBL/GenBank/DDBJ databases">
        <authorList>
            <person name="Jo J.-H."/>
            <person name="Im W.-T."/>
        </authorList>
    </citation>
    <scope>NUCLEOTIDE SEQUENCE</scope>
    <source>
        <strain evidence="6">NA20</strain>
    </source>
</reference>
<dbReference type="InterPro" id="IPR013249">
    <property type="entry name" value="RNA_pol_sigma70_r4_t2"/>
</dbReference>
<name>A0ABS9KXH3_9BACT</name>